<organism evidence="2 3">
    <name type="scientific">Caerostris extrusa</name>
    <name type="common">Bark spider</name>
    <name type="synonym">Caerostris bankana</name>
    <dbReference type="NCBI Taxonomy" id="172846"/>
    <lineage>
        <taxon>Eukaryota</taxon>
        <taxon>Metazoa</taxon>
        <taxon>Ecdysozoa</taxon>
        <taxon>Arthropoda</taxon>
        <taxon>Chelicerata</taxon>
        <taxon>Arachnida</taxon>
        <taxon>Araneae</taxon>
        <taxon>Araneomorphae</taxon>
        <taxon>Entelegynae</taxon>
        <taxon>Araneoidea</taxon>
        <taxon>Araneidae</taxon>
        <taxon>Caerostris</taxon>
    </lineage>
</organism>
<name>A0AAV4WGH6_CAEEX</name>
<dbReference type="AlphaFoldDB" id="A0AAV4WGH6"/>
<dbReference type="InterPro" id="IPR036047">
    <property type="entry name" value="F-box-like_dom_sf"/>
</dbReference>
<evidence type="ECO:0000313" key="2">
    <source>
        <dbReference type="EMBL" id="GIY81641.1"/>
    </source>
</evidence>
<comment type="caution">
    <text evidence="2">The sequence shown here is derived from an EMBL/GenBank/DDBJ whole genome shotgun (WGS) entry which is preliminary data.</text>
</comment>
<dbReference type="Proteomes" id="UP001054945">
    <property type="component" value="Unassembled WGS sequence"/>
</dbReference>
<dbReference type="SMART" id="SM00256">
    <property type="entry name" value="FBOX"/>
    <property type="match status" value="1"/>
</dbReference>
<gene>
    <name evidence="2" type="primary">AVEN_19443_1</name>
    <name evidence="2" type="ORF">CEXT_222251</name>
</gene>
<sequence>MFSPNSDSEDIPWDKLPFVTLVLIYKFLENPDRFNASLVCHSWFHAFESGTLWKTNFVFSGDMVDDSRKALKFAKTEPDGRVTATITSHHITVPKAELPFYSSEGMWARKFSERTFENSLSKIDKVLIKEALEQPGTACPPVCREASFRVPFLRARKISTTTEPSEPFLRL</sequence>
<keyword evidence="3" id="KW-1185">Reference proteome</keyword>
<reference evidence="2 3" key="1">
    <citation type="submission" date="2021-06" db="EMBL/GenBank/DDBJ databases">
        <title>Caerostris extrusa draft genome.</title>
        <authorList>
            <person name="Kono N."/>
            <person name="Arakawa K."/>
        </authorList>
    </citation>
    <scope>NUCLEOTIDE SEQUENCE [LARGE SCALE GENOMIC DNA]</scope>
</reference>
<proteinExistence type="predicted"/>
<dbReference type="PROSITE" id="PS50181">
    <property type="entry name" value="FBOX"/>
    <property type="match status" value="1"/>
</dbReference>
<dbReference type="EMBL" id="BPLR01016150">
    <property type="protein sequence ID" value="GIY81641.1"/>
    <property type="molecule type" value="Genomic_DNA"/>
</dbReference>
<protein>
    <submittedName>
        <fullName evidence="2">F-box domain-containing protein</fullName>
    </submittedName>
</protein>
<evidence type="ECO:0000259" key="1">
    <source>
        <dbReference type="PROSITE" id="PS50181"/>
    </source>
</evidence>
<evidence type="ECO:0000313" key="3">
    <source>
        <dbReference type="Proteomes" id="UP001054945"/>
    </source>
</evidence>
<dbReference type="Pfam" id="PF12937">
    <property type="entry name" value="F-box-like"/>
    <property type="match status" value="1"/>
</dbReference>
<accession>A0AAV4WGH6</accession>
<dbReference type="Gene3D" id="1.20.1280.50">
    <property type="match status" value="1"/>
</dbReference>
<feature type="domain" description="F-box" evidence="1">
    <location>
        <begin position="10"/>
        <end position="56"/>
    </location>
</feature>
<dbReference type="InterPro" id="IPR001810">
    <property type="entry name" value="F-box_dom"/>
</dbReference>
<dbReference type="SUPFAM" id="SSF81383">
    <property type="entry name" value="F-box domain"/>
    <property type="match status" value="1"/>
</dbReference>